<dbReference type="Gene3D" id="3.40.50.2000">
    <property type="entry name" value="Glycogen Phosphorylase B"/>
    <property type="match status" value="1"/>
</dbReference>
<reference evidence="1 2" key="1">
    <citation type="submission" date="2020-08" db="EMBL/GenBank/DDBJ databases">
        <title>Functional genomics of gut bacteria from endangered species of beetles.</title>
        <authorList>
            <person name="Carlos-Shanley C."/>
        </authorList>
    </citation>
    <scope>NUCLEOTIDE SEQUENCE [LARGE SCALE GENOMIC DNA]</scope>
    <source>
        <strain evidence="1 2">S00224</strain>
    </source>
</reference>
<dbReference type="GO" id="GO:0016740">
    <property type="term" value="F:transferase activity"/>
    <property type="evidence" value="ECO:0007669"/>
    <property type="project" value="UniProtKB-KW"/>
</dbReference>
<name>A0A7W7K334_9SPHN</name>
<protein>
    <submittedName>
        <fullName evidence="1">Glycosyltransferase involved in cell wall biosynthesis</fullName>
    </submittedName>
</protein>
<accession>A0A7W7K334</accession>
<keyword evidence="1" id="KW-0808">Transferase</keyword>
<dbReference type="Proteomes" id="UP000575241">
    <property type="component" value="Unassembled WGS sequence"/>
</dbReference>
<evidence type="ECO:0000313" key="2">
    <source>
        <dbReference type="Proteomes" id="UP000575241"/>
    </source>
</evidence>
<organism evidence="1 2">
    <name type="scientific">Sphingomonas kyeonggiensis</name>
    <dbReference type="NCBI Taxonomy" id="1268553"/>
    <lineage>
        <taxon>Bacteria</taxon>
        <taxon>Pseudomonadati</taxon>
        <taxon>Pseudomonadota</taxon>
        <taxon>Alphaproteobacteria</taxon>
        <taxon>Sphingomonadales</taxon>
        <taxon>Sphingomonadaceae</taxon>
        <taxon>Sphingomonas</taxon>
    </lineage>
</organism>
<gene>
    <name evidence="1" type="ORF">HNP52_002850</name>
</gene>
<sequence>MRAAMPPVTLLNPFDAYAGSQRVATQLFAAFEALGARVRVQLGFGGHGFVSDLSGVRADLVCGSVRVRKLLFPLWSLAVAPLLLLRVLRGERIWGNTIYALPPAMLAAMVRPRQVFLHLHELTFPGVFRPLLRLAMRRGVRVMCVSHVHASGLGIDATILANPVAVPAVLPASARDRFLYIGTTAPMKGFDLYLDVAARLGGTGLRPVAYLADLERHDAGLLAKARALGVAVHFGETAPSTLFADGFLTLLATDPGLWVETFSLVAVESCAFMVPVGGAGAEVLDEVLGPALAFNVASRDPAEIAARITALAGDPARQAELRAACEVRRGLYTMGRFREALRVILQGGRA</sequence>
<dbReference type="AlphaFoldDB" id="A0A7W7K334"/>
<dbReference type="RefSeq" id="WP_184168160.1">
    <property type="nucleotide sequence ID" value="NZ_JACHLN010000002.1"/>
</dbReference>
<keyword evidence="2" id="KW-1185">Reference proteome</keyword>
<proteinExistence type="predicted"/>
<dbReference type="SUPFAM" id="SSF53756">
    <property type="entry name" value="UDP-Glycosyltransferase/glycogen phosphorylase"/>
    <property type="match status" value="1"/>
</dbReference>
<evidence type="ECO:0000313" key="1">
    <source>
        <dbReference type="EMBL" id="MBB4839781.1"/>
    </source>
</evidence>
<comment type="caution">
    <text evidence="1">The sequence shown here is derived from an EMBL/GenBank/DDBJ whole genome shotgun (WGS) entry which is preliminary data.</text>
</comment>
<dbReference type="EMBL" id="JACHLN010000002">
    <property type="protein sequence ID" value="MBB4839781.1"/>
    <property type="molecule type" value="Genomic_DNA"/>
</dbReference>